<dbReference type="InterPro" id="IPR012337">
    <property type="entry name" value="RNaseH-like_sf"/>
</dbReference>
<dbReference type="Pfam" id="PF05699">
    <property type="entry name" value="Dimer_Tnp_hAT"/>
    <property type="match status" value="1"/>
</dbReference>
<evidence type="ECO:0000259" key="1">
    <source>
        <dbReference type="Pfam" id="PF05699"/>
    </source>
</evidence>
<evidence type="ECO:0000313" key="3">
    <source>
        <dbReference type="Proteomes" id="UP000275078"/>
    </source>
</evidence>
<protein>
    <recommendedName>
        <fullName evidence="1">HAT C-terminal dimerisation domain-containing protein</fullName>
    </recommendedName>
</protein>
<dbReference type="AlphaFoldDB" id="A0A3N4HP08"/>
<accession>A0A3N4HP08</accession>
<organism evidence="2 3">
    <name type="scientific">Ascobolus immersus RN42</name>
    <dbReference type="NCBI Taxonomy" id="1160509"/>
    <lineage>
        <taxon>Eukaryota</taxon>
        <taxon>Fungi</taxon>
        <taxon>Dikarya</taxon>
        <taxon>Ascomycota</taxon>
        <taxon>Pezizomycotina</taxon>
        <taxon>Pezizomycetes</taxon>
        <taxon>Pezizales</taxon>
        <taxon>Ascobolaceae</taxon>
        <taxon>Ascobolus</taxon>
    </lineage>
</organism>
<dbReference type="InterPro" id="IPR008906">
    <property type="entry name" value="HATC_C_dom"/>
</dbReference>
<proteinExistence type="predicted"/>
<feature type="non-terminal residue" evidence="2">
    <location>
        <position position="1"/>
    </location>
</feature>
<gene>
    <name evidence="2" type="ORF">BJ508DRAFT_190297</name>
</gene>
<dbReference type="EMBL" id="ML119796">
    <property type="protein sequence ID" value="RPA74228.1"/>
    <property type="molecule type" value="Genomic_DNA"/>
</dbReference>
<feature type="non-terminal residue" evidence="2">
    <location>
        <position position="51"/>
    </location>
</feature>
<feature type="domain" description="HAT C-terminal dimerisation" evidence="1">
    <location>
        <begin position="1"/>
        <end position="50"/>
    </location>
</feature>
<reference evidence="2 3" key="1">
    <citation type="journal article" date="2018" name="Nat. Ecol. Evol.">
        <title>Pezizomycetes genomes reveal the molecular basis of ectomycorrhizal truffle lifestyle.</title>
        <authorList>
            <person name="Murat C."/>
            <person name="Payen T."/>
            <person name="Noel B."/>
            <person name="Kuo A."/>
            <person name="Morin E."/>
            <person name="Chen J."/>
            <person name="Kohler A."/>
            <person name="Krizsan K."/>
            <person name="Balestrini R."/>
            <person name="Da Silva C."/>
            <person name="Montanini B."/>
            <person name="Hainaut M."/>
            <person name="Levati E."/>
            <person name="Barry K.W."/>
            <person name="Belfiori B."/>
            <person name="Cichocki N."/>
            <person name="Clum A."/>
            <person name="Dockter R.B."/>
            <person name="Fauchery L."/>
            <person name="Guy J."/>
            <person name="Iotti M."/>
            <person name="Le Tacon F."/>
            <person name="Lindquist E.A."/>
            <person name="Lipzen A."/>
            <person name="Malagnac F."/>
            <person name="Mello A."/>
            <person name="Molinier V."/>
            <person name="Miyauchi S."/>
            <person name="Poulain J."/>
            <person name="Riccioni C."/>
            <person name="Rubini A."/>
            <person name="Sitrit Y."/>
            <person name="Splivallo R."/>
            <person name="Traeger S."/>
            <person name="Wang M."/>
            <person name="Zifcakova L."/>
            <person name="Wipf D."/>
            <person name="Zambonelli A."/>
            <person name="Paolocci F."/>
            <person name="Nowrousian M."/>
            <person name="Ottonello S."/>
            <person name="Baldrian P."/>
            <person name="Spatafora J.W."/>
            <person name="Henrissat B."/>
            <person name="Nagy L.G."/>
            <person name="Aury J.M."/>
            <person name="Wincker P."/>
            <person name="Grigoriev I.V."/>
            <person name="Bonfante P."/>
            <person name="Martin F.M."/>
        </authorList>
    </citation>
    <scope>NUCLEOTIDE SEQUENCE [LARGE SCALE GENOMIC DNA]</scope>
    <source>
        <strain evidence="2 3">RN42</strain>
    </source>
</reference>
<name>A0A3N4HP08_ASCIM</name>
<sequence>LAKMALEVLTGMVMSAEPERVFNGIKLLITQQRCALKDEVIEANECLKAWW</sequence>
<dbReference type="Proteomes" id="UP000275078">
    <property type="component" value="Unassembled WGS sequence"/>
</dbReference>
<dbReference type="OrthoDB" id="5152423at2759"/>
<dbReference type="SUPFAM" id="SSF53098">
    <property type="entry name" value="Ribonuclease H-like"/>
    <property type="match status" value="1"/>
</dbReference>
<evidence type="ECO:0000313" key="2">
    <source>
        <dbReference type="EMBL" id="RPA74228.1"/>
    </source>
</evidence>
<keyword evidence="3" id="KW-1185">Reference proteome</keyword>
<dbReference type="GO" id="GO:0046983">
    <property type="term" value="F:protein dimerization activity"/>
    <property type="evidence" value="ECO:0007669"/>
    <property type="project" value="InterPro"/>
</dbReference>